<dbReference type="EMBL" id="FRFE01000006">
    <property type="protein sequence ID" value="SHO46682.1"/>
    <property type="molecule type" value="Genomic_DNA"/>
</dbReference>
<keyword evidence="7" id="KW-1185">Reference proteome</keyword>
<sequence length="296" mass="33124">MLDYKLIEALALVSQGGGFDKAAHAMNITQSAVSQRVKLLEEQMGQILVARTSPPRLTSAGRYLLKHYLQVKRLEDDLLGEMALQSDNRYTPIAVALNADSLATWFLAAIQSFVKENGVLLDIRVDDQEQTHQLLKDGDAVGCISTKDQPLQGCRLDYLGQMNYHMYASPEFAKKWFPSGLTIADACSAPAIIFNRKDALHNKLFQLVFGQVPDSIPANYVPSSEKFVNFIEMGLGYGMLPRQQSEPFTRDGRLVDLAPDHNIPVKLYWHCWNLKSKLLVNFSRQLILGAIALLDE</sequence>
<dbReference type="Gene3D" id="3.40.190.290">
    <property type="match status" value="1"/>
</dbReference>
<proteinExistence type="inferred from homology"/>
<dbReference type="InterPro" id="IPR050176">
    <property type="entry name" value="LTTR"/>
</dbReference>
<dbReference type="InterPro" id="IPR017685">
    <property type="entry name" value="ArgP"/>
</dbReference>
<evidence type="ECO:0000259" key="5">
    <source>
        <dbReference type="PROSITE" id="PS50931"/>
    </source>
</evidence>
<name>A0A1M7Y3V8_9BACT</name>
<dbReference type="NCBIfam" id="NF002964">
    <property type="entry name" value="PRK03635.1"/>
    <property type="match status" value="1"/>
</dbReference>
<keyword evidence="3" id="KW-0238">DNA-binding</keyword>
<dbReference type="Gene3D" id="1.10.10.10">
    <property type="entry name" value="Winged helix-like DNA-binding domain superfamily/Winged helix DNA-binding domain"/>
    <property type="match status" value="1"/>
</dbReference>
<dbReference type="NCBIfam" id="NF009888">
    <property type="entry name" value="PRK13348.1"/>
    <property type="match status" value="1"/>
</dbReference>
<dbReference type="Pfam" id="PF03466">
    <property type="entry name" value="LysR_substrate"/>
    <property type="match status" value="1"/>
</dbReference>
<keyword evidence="4" id="KW-0804">Transcription</keyword>
<evidence type="ECO:0000256" key="2">
    <source>
        <dbReference type="ARBA" id="ARBA00023015"/>
    </source>
</evidence>
<dbReference type="GO" id="GO:0003677">
    <property type="term" value="F:DNA binding"/>
    <property type="evidence" value="ECO:0007669"/>
    <property type="project" value="UniProtKB-KW"/>
</dbReference>
<dbReference type="PROSITE" id="PS50931">
    <property type="entry name" value="HTH_LYSR"/>
    <property type="match status" value="1"/>
</dbReference>
<dbReference type="Pfam" id="PF00126">
    <property type="entry name" value="HTH_1"/>
    <property type="match status" value="1"/>
</dbReference>
<evidence type="ECO:0000256" key="1">
    <source>
        <dbReference type="ARBA" id="ARBA00009437"/>
    </source>
</evidence>
<dbReference type="OrthoDB" id="3252676at2"/>
<evidence type="ECO:0000256" key="4">
    <source>
        <dbReference type="ARBA" id="ARBA00023163"/>
    </source>
</evidence>
<dbReference type="InterPro" id="IPR036388">
    <property type="entry name" value="WH-like_DNA-bd_sf"/>
</dbReference>
<dbReference type="SUPFAM" id="SSF46785">
    <property type="entry name" value="Winged helix' DNA-binding domain"/>
    <property type="match status" value="1"/>
</dbReference>
<gene>
    <name evidence="6" type="ORF">SAMN02745220_01593</name>
</gene>
<dbReference type="AlphaFoldDB" id="A0A1M7Y3V8"/>
<evidence type="ECO:0000256" key="3">
    <source>
        <dbReference type="ARBA" id="ARBA00023125"/>
    </source>
</evidence>
<reference evidence="6 7" key="1">
    <citation type="submission" date="2016-12" db="EMBL/GenBank/DDBJ databases">
        <authorList>
            <person name="Song W.-J."/>
            <person name="Kurnit D.M."/>
        </authorList>
    </citation>
    <scope>NUCLEOTIDE SEQUENCE [LARGE SCALE GENOMIC DNA]</scope>
    <source>
        <strain evidence="6 7">DSM 18488</strain>
    </source>
</reference>
<evidence type="ECO:0000313" key="6">
    <source>
        <dbReference type="EMBL" id="SHO46682.1"/>
    </source>
</evidence>
<organism evidence="6 7">
    <name type="scientific">Desulfopila aestuarii DSM 18488</name>
    <dbReference type="NCBI Taxonomy" id="1121416"/>
    <lineage>
        <taxon>Bacteria</taxon>
        <taxon>Pseudomonadati</taxon>
        <taxon>Thermodesulfobacteriota</taxon>
        <taxon>Desulfobulbia</taxon>
        <taxon>Desulfobulbales</taxon>
        <taxon>Desulfocapsaceae</taxon>
        <taxon>Desulfopila</taxon>
    </lineage>
</organism>
<dbReference type="STRING" id="1121416.SAMN02745220_01593"/>
<evidence type="ECO:0000313" key="7">
    <source>
        <dbReference type="Proteomes" id="UP000184603"/>
    </source>
</evidence>
<dbReference type="CDD" id="cd08428">
    <property type="entry name" value="PBP2_IciA_ArgP"/>
    <property type="match status" value="1"/>
</dbReference>
<feature type="domain" description="HTH lysR-type" evidence="5">
    <location>
        <begin position="2"/>
        <end position="58"/>
    </location>
</feature>
<dbReference type="RefSeq" id="WP_073612921.1">
    <property type="nucleotide sequence ID" value="NZ_FRFE01000006.1"/>
</dbReference>
<dbReference type="SUPFAM" id="SSF53850">
    <property type="entry name" value="Periplasmic binding protein-like II"/>
    <property type="match status" value="1"/>
</dbReference>
<dbReference type="InterPro" id="IPR005119">
    <property type="entry name" value="LysR_subst-bd"/>
</dbReference>
<dbReference type="NCBIfam" id="TIGR03298">
    <property type="entry name" value="argP"/>
    <property type="match status" value="1"/>
</dbReference>
<dbReference type="InterPro" id="IPR036390">
    <property type="entry name" value="WH_DNA-bd_sf"/>
</dbReference>
<dbReference type="PANTHER" id="PTHR30579:SF2">
    <property type="entry name" value="HTH-TYPE TRANSCRIPTIONAL REGULATOR ARGP"/>
    <property type="match status" value="1"/>
</dbReference>
<protein>
    <submittedName>
        <fullName evidence="6">LysR family transcriptional regulator, chromosome initiation inhibitor</fullName>
    </submittedName>
</protein>
<keyword evidence="2" id="KW-0805">Transcription regulation</keyword>
<dbReference type="GO" id="GO:0003700">
    <property type="term" value="F:DNA-binding transcription factor activity"/>
    <property type="evidence" value="ECO:0007669"/>
    <property type="project" value="InterPro"/>
</dbReference>
<dbReference type="Proteomes" id="UP000184603">
    <property type="component" value="Unassembled WGS sequence"/>
</dbReference>
<dbReference type="PANTHER" id="PTHR30579">
    <property type="entry name" value="TRANSCRIPTIONAL REGULATOR"/>
    <property type="match status" value="1"/>
</dbReference>
<dbReference type="InterPro" id="IPR000847">
    <property type="entry name" value="LysR_HTH_N"/>
</dbReference>
<comment type="similarity">
    <text evidence="1">Belongs to the LysR transcriptional regulatory family.</text>
</comment>
<dbReference type="PRINTS" id="PR00039">
    <property type="entry name" value="HTHLYSR"/>
</dbReference>
<accession>A0A1M7Y3V8</accession>